<name>A0A1G2BWJ1_9BACT</name>
<gene>
    <name evidence="1" type="ORF">A3H70_00615</name>
</gene>
<comment type="caution">
    <text evidence="1">The sequence shown here is derived from an EMBL/GenBank/DDBJ whole genome shotgun (WGS) entry which is preliminary data.</text>
</comment>
<dbReference type="Proteomes" id="UP000178109">
    <property type="component" value="Unassembled WGS sequence"/>
</dbReference>
<evidence type="ECO:0000313" key="1">
    <source>
        <dbReference type="EMBL" id="OGY92547.1"/>
    </source>
</evidence>
<protein>
    <submittedName>
        <fullName evidence="1">Uncharacterized protein</fullName>
    </submittedName>
</protein>
<sequence length="67" mass="7608">MKAGDFKVEFIPVDEEELEWLHGETIFNADRDNNGKGIEAGEFIKILKSIDGNRQNSKASLKNSKKR</sequence>
<accession>A0A1G2BWJ1</accession>
<dbReference type="AlphaFoldDB" id="A0A1G2BWJ1"/>
<reference evidence="1 2" key="1">
    <citation type="journal article" date="2016" name="Nat. Commun.">
        <title>Thousands of microbial genomes shed light on interconnected biogeochemical processes in an aquifer system.</title>
        <authorList>
            <person name="Anantharaman K."/>
            <person name="Brown C.T."/>
            <person name="Hug L.A."/>
            <person name="Sharon I."/>
            <person name="Castelle C.J."/>
            <person name="Probst A.J."/>
            <person name="Thomas B.C."/>
            <person name="Singh A."/>
            <person name="Wilkins M.J."/>
            <person name="Karaoz U."/>
            <person name="Brodie E.L."/>
            <person name="Williams K.H."/>
            <person name="Hubbard S.S."/>
            <person name="Banfield J.F."/>
        </authorList>
    </citation>
    <scope>NUCLEOTIDE SEQUENCE [LARGE SCALE GENOMIC DNA]</scope>
</reference>
<evidence type="ECO:0000313" key="2">
    <source>
        <dbReference type="Proteomes" id="UP000178109"/>
    </source>
</evidence>
<dbReference type="EMBL" id="MHKO01000019">
    <property type="protein sequence ID" value="OGY92547.1"/>
    <property type="molecule type" value="Genomic_DNA"/>
</dbReference>
<organism evidence="1 2">
    <name type="scientific">Candidatus Komeilibacteria bacterium RIFCSPLOWO2_02_FULL_48_11</name>
    <dbReference type="NCBI Taxonomy" id="1798553"/>
    <lineage>
        <taxon>Bacteria</taxon>
        <taxon>Candidatus Komeiliibacteriota</taxon>
    </lineage>
</organism>
<proteinExistence type="predicted"/>